<gene>
    <name evidence="2" type="ORF">CHI12_11830</name>
</gene>
<evidence type="ECO:0000259" key="1">
    <source>
        <dbReference type="PROSITE" id="PS51186"/>
    </source>
</evidence>
<protein>
    <recommendedName>
        <fullName evidence="1">N-acetyltransferase domain-containing protein</fullName>
    </recommendedName>
</protein>
<sequence length="142" mass="16518">MFLITGSEGLKGLVDEYRGDPYSNWEPMNIFHDIEYDLESCEIEGKIAYLKSIVIGEEYRNNGIGTAVINEIIDHLKGIGFNYFILQPSSIMDSISSAQNEENELHKQERNRLIDLYQNKFGFKKVSTERDLTYPIYYIKFD</sequence>
<dbReference type="InterPro" id="IPR000182">
    <property type="entry name" value="GNAT_dom"/>
</dbReference>
<feature type="domain" description="N-acetyltransferase" evidence="1">
    <location>
        <begin position="40"/>
        <end position="142"/>
    </location>
</feature>
<organism evidence="2 3">
    <name type="scientific">Terribacillus saccharophilus</name>
    <dbReference type="NCBI Taxonomy" id="361277"/>
    <lineage>
        <taxon>Bacteria</taxon>
        <taxon>Bacillati</taxon>
        <taxon>Bacillota</taxon>
        <taxon>Bacilli</taxon>
        <taxon>Bacillales</taxon>
        <taxon>Bacillaceae</taxon>
        <taxon>Terribacillus</taxon>
    </lineage>
</organism>
<proteinExistence type="predicted"/>
<evidence type="ECO:0000313" key="3">
    <source>
        <dbReference type="Proteomes" id="UP000216475"/>
    </source>
</evidence>
<evidence type="ECO:0000313" key="2">
    <source>
        <dbReference type="EMBL" id="PAE07367.1"/>
    </source>
</evidence>
<dbReference type="SUPFAM" id="SSF55729">
    <property type="entry name" value="Acyl-CoA N-acyltransferases (Nat)"/>
    <property type="match status" value="1"/>
</dbReference>
<dbReference type="GO" id="GO:0016747">
    <property type="term" value="F:acyltransferase activity, transferring groups other than amino-acyl groups"/>
    <property type="evidence" value="ECO:0007669"/>
    <property type="project" value="InterPro"/>
</dbReference>
<comment type="caution">
    <text evidence="2">The sequence shown here is derived from an EMBL/GenBank/DDBJ whole genome shotgun (WGS) entry which is preliminary data.</text>
</comment>
<dbReference type="Pfam" id="PF00583">
    <property type="entry name" value="Acetyltransf_1"/>
    <property type="match status" value="1"/>
</dbReference>
<dbReference type="Proteomes" id="UP000216475">
    <property type="component" value="Unassembled WGS sequence"/>
</dbReference>
<dbReference type="AlphaFoldDB" id="A0A268HBV3"/>
<dbReference type="PROSITE" id="PS51186">
    <property type="entry name" value="GNAT"/>
    <property type="match status" value="1"/>
</dbReference>
<name>A0A268HBV3_9BACI</name>
<dbReference type="InterPro" id="IPR016181">
    <property type="entry name" value="Acyl_CoA_acyltransferase"/>
</dbReference>
<accession>A0A268HBV3</accession>
<dbReference type="RefSeq" id="WP_095270966.1">
    <property type="nucleotide sequence ID" value="NZ_NPBH01000053.1"/>
</dbReference>
<dbReference type="CDD" id="cd04301">
    <property type="entry name" value="NAT_SF"/>
    <property type="match status" value="1"/>
</dbReference>
<reference evidence="2 3" key="1">
    <citation type="submission" date="2017-07" db="EMBL/GenBank/DDBJ databases">
        <title>Isolation and whole genome analysis of endospore-forming bacteria from heroin.</title>
        <authorList>
            <person name="Kalinowski J."/>
            <person name="Ahrens B."/>
            <person name="Al-Dilaimi A."/>
            <person name="Winkler A."/>
            <person name="Wibberg D."/>
            <person name="Schleenbecker U."/>
            <person name="Ruckert C."/>
            <person name="Wolfel R."/>
            <person name="Grass G."/>
        </authorList>
    </citation>
    <scope>NUCLEOTIDE SEQUENCE [LARGE SCALE GENOMIC DNA]</scope>
    <source>
        <strain evidence="2 3">7509</strain>
    </source>
</reference>
<dbReference type="EMBL" id="NPBH01000053">
    <property type="protein sequence ID" value="PAE07367.1"/>
    <property type="molecule type" value="Genomic_DNA"/>
</dbReference>
<dbReference type="Gene3D" id="3.40.630.30">
    <property type="match status" value="1"/>
</dbReference>